<proteinExistence type="predicted"/>
<dbReference type="NCBIfam" id="TIGR00099">
    <property type="entry name" value="Cof-subfamily"/>
    <property type="match status" value="1"/>
</dbReference>
<dbReference type="GO" id="GO:0016791">
    <property type="term" value="F:phosphatase activity"/>
    <property type="evidence" value="ECO:0007669"/>
    <property type="project" value="TreeGrafter"/>
</dbReference>
<dbReference type="Gene3D" id="3.40.50.1000">
    <property type="entry name" value="HAD superfamily/HAD-like"/>
    <property type="match status" value="1"/>
</dbReference>
<accession>A0A1M5ZES8</accession>
<evidence type="ECO:0008006" key="3">
    <source>
        <dbReference type="Google" id="ProtNLM"/>
    </source>
</evidence>
<dbReference type="GO" id="GO:0005829">
    <property type="term" value="C:cytosol"/>
    <property type="evidence" value="ECO:0007669"/>
    <property type="project" value="TreeGrafter"/>
</dbReference>
<dbReference type="Gene3D" id="3.30.1240.10">
    <property type="match status" value="1"/>
</dbReference>
<dbReference type="PANTHER" id="PTHR10000">
    <property type="entry name" value="PHOSPHOSERINE PHOSPHATASE"/>
    <property type="match status" value="1"/>
</dbReference>
<dbReference type="GO" id="GO:0000287">
    <property type="term" value="F:magnesium ion binding"/>
    <property type="evidence" value="ECO:0007669"/>
    <property type="project" value="TreeGrafter"/>
</dbReference>
<dbReference type="PROSITE" id="PS01229">
    <property type="entry name" value="COF_2"/>
    <property type="match status" value="1"/>
</dbReference>
<gene>
    <name evidence="1" type="ORF">SAMN02745941_02897</name>
</gene>
<dbReference type="SUPFAM" id="SSF56784">
    <property type="entry name" value="HAD-like"/>
    <property type="match status" value="1"/>
</dbReference>
<dbReference type="AlphaFoldDB" id="A0A1M5ZES8"/>
<dbReference type="Proteomes" id="UP000184241">
    <property type="component" value="Unassembled WGS sequence"/>
</dbReference>
<dbReference type="NCBIfam" id="TIGR01484">
    <property type="entry name" value="HAD-SF-IIB"/>
    <property type="match status" value="1"/>
</dbReference>
<dbReference type="Pfam" id="PF08282">
    <property type="entry name" value="Hydrolase_3"/>
    <property type="match status" value="1"/>
</dbReference>
<reference evidence="1 2" key="1">
    <citation type="submission" date="2016-11" db="EMBL/GenBank/DDBJ databases">
        <authorList>
            <person name="Jaros S."/>
            <person name="Januszkiewicz K."/>
            <person name="Wedrychowicz H."/>
        </authorList>
    </citation>
    <scope>NUCLEOTIDE SEQUENCE [LARGE SCALE GENOMIC DNA]</scope>
    <source>
        <strain evidence="1 2">DSM 6191</strain>
    </source>
</reference>
<evidence type="ECO:0000313" key="1">
    <source>
        <dbReference type="EMBL" id="SHI22717.1"/>
    </source>
</evidence>
<organism evidence="1 2">
    <name type="scientific">Clostridium intestinale DSM 6191</name>
    <dbReference type="NCBI Taxonomy" id="1121320"/>
    <lineage>
        <taxon>Bacteria</taxon>
        <taxon>Bacillati</taxon>
        <taxon>Bacillota</taxon>
        <taxon>Clostridia</taxon>
        <taxon>Eubacteriales</taxon>
        <taxon>Clostridiaceae</taxon>
        <taxon>Clostridium</taxon>
    </lineage>
</organism>
<sequence>MIYFIGREDFNYIRGGELMRNKIAFFDIDGTLVEHKENVLIMPESTKLAIKKFREKGNLAFICSGRQIRFINDKFGTDMFDGYISGNGTEIFFKGEKVYGRNLSQDMLTSLMKSFDELGVSCNFAGGHKGYSYKMDRRRIDRYNSQFPGEAYILEEWKVEDVEASSLDIFYKDDSVLEKCREYFKDMLIFNAHGADMSADVSLKDWGKAEAIEYITKHLEIPMENTYAFGDGHNDVEMIKKVNTGIAMGNAVEELKEVADYITSNIFDDGIYNAMKAFELI</sequence>
<evidence type="ECO:0000313" key="2">
    <source>
        <dbReference type="Proteomes" id="UP000184241"/>
    </source>
</evidence>
<dbReference type="PANTHER" id="PTHR10000:SF25">
    <property type="entry name" value="PHOSPHATASE YKRA-RELATED"/>
    <property type="match status" value="1"/>
</dbReference>
<dbReference type="SFLD" id="SFLDS00003">
    <property type="entry name" value="Haloacid_Dehalogenase"/>
    <property type="match status" value="1"/>
</dbReference>
<protein>
    <recommendedName>
        <fullName evidence="3">Cof subfamily of IIB subfamily of haloacid dehalogenase superfamily/HAD-superfamily hydrolase, subfamily IIB</fullName>
    </recommendedName>
</protein>
<dbReference type="EMBL" id="FQXU01000008">
    <property type="protein sequence ID" value="SHI22717.1"/>
    <property type="molecule type" value="Genomic_DNA"/>
</dbReference>
<dbReference type="InterPro" id="IPR036412">
    <property type="entry name" value="HAD-like_sf"/>
</dbReference>
<dbReference type="SFLD" id="SFLDG01140">
    <property type="entry name" value="C2.B:_Phosphomannomutase_and_P"/>
    <property type="match status" value="1"/>
</dbReference>
<dbReference type="InterPro" id="IPR023214">
    <property type="entry name" value="HAD_sf"/>
</dbReference>
<dbReference type="InterPro" id="IPR000150">
    <property type="entry name" value="Cof"/>
</dbReference>
<name>A0A1M5ZES8_9CLOT</name>
<dbReference type="InterPro" id="IPR006379">
    <property type="entry name" value="HAD-SF_hydro_IIB"/>
</dbReference>